<sequence length="483" mass="51880">MSQVRSRPRRIAVIGGGIAGLTAAYELAKLSSLEEPLHVALYEASSRLGGIVETIREGGFVIEGGPDGWVSEKPWARELAIELGLEEELIFSNDDERRTYVLIDGILKAMPGGMRMMVPADLAALDASDLFSSEAKQAFHQELGRAEELKKQAPIHDESVAAFVRRHFGDEVLDKIGAPLLSGVFGGDVAQLSVRAVMAPFVAMEREHGSLIAGLKAREATAGKKKTPLFTTLRSGLGTLIDRLVAAIPHEWVHLNVETTAIEREIEGWTLSTSAGREQFDVVMIAAPLHVARALLAPIDDRAVELMQMDASSAVIVGFGFDDAAKAPVPSGFGFLVPPDSNSLLLACTFMDQKFSHRVPAGGRLLRAFFGGRAAERVLRCGNDETAAIARMELARILGPLPEPRVTVVRRLPLSLPQYAVGHLERIAELDERLRGLNGLWLLGNGYRGVGLPDLIRDSRAAARAAFGLAGGTGKANEAPISA</sequence>
<comment type="catalytic activity">
    <reaction evidence="6">
        <text>coproporphyrinogen III + 3 O2 = coproporphyrin III + 3 H2O2</text>
        <dbReference type="Rhea" id="RHEA:43436"/>
        <dbReference type="ChEBI" id="CHEBI:15379"/>
        <dbReference type="ChEBI" id="CHEBI:16240"/>
        <dbReference type="ChEBI" id="CHEBI:57309"/>
        <dbReference type="ChEBI" id="CHEBI:131725"/>
        <dbReference type="EC" id="1.3.3.15"/>
    </reaction>
</comment>
<keyword evidence="2 6" id="KW-0285">Flavoprotein</keyword>
<keyword evidence="5 6" id="KW-0350">Heme biosynthesis</keyword>
<evidence type="ECO:0000256" key="6">
    <source>
        <dbReference type="RuleBase" id="RU364052"/>
    </source>
</evidence>
<dbReference type="Gene3D" id="3.50.50.60">
    <property type="entry name" value="FAD/NAD(P)-binding domain"/>
    <property type="match status" value="1"/>
</dbReference>
<dbReference type="InterPro" id="IPR050464">
    <property type="entry name" value="Zeta_carotene_desat/Oxidored"/>
</dbReference>
<dbReference type="GO" id="GO:0004729">
    <property type="term" value="F:oxygen-dependent protoporphyrinogen oxidase activity"/>
    <property type="evidence" value="ECO:0007669"/>
    <property type="project" value="UniProtKB-UniRule"/>
</dbReference>
<evidence type="ECO:0000256" key="3">
    <source>
        <dbReference type="ARBA" id="ARBA00022827"/>
    </source>
</evidence>
<keyword evidence="3 6" id="KW-0274">FAD</keyword>
<protein>
    <recommendedName>
        <fullName evidence="6">Coproporphyrinogen III oxidase</fullName>
        <ecNumber evidence="6">1.3.3.15</ecNumber>
    </recommendedName>
</protein>
<dbReference type="Pfam" id="PF01593">
    <property type="entry name" value="Amino_oxidase"/>
    <property type="match status" value="1"/>
</dbReference>
<comment type="cofactor">
    <cofactor evidence="1 6">
        <name>FAD</name>
        <dbReference type="ChEBI" id="CHEBI:57692"/>
    </cofactor>
</comment>
<keyword evidence="6" id="KW-0963">Cytoplasm</keyword>
<organism evidence="8 9">
    <name type="scientific">Edaphobacter modestus</name>
    <dbReference type="NCBI Taxonomy" id="388466"/>
    <lineage>
        <taxon>Bacteria</taxon>
        <taxon>Pseudomonadati</taxon>
        <taxon>Acidobacteriota</taxon>
        <taxon>Terriglobia</taxon>
        <taxon>Terriglobales</taxon>
        <taxon>Acidobacteriaceae</taxon>
        <taxon>Edaphobacter</taxon>
    </lineage>
</organism>
<evidence type="ECO:0000256" key="1">
    <source>
        <dbReference type="ARBA" id="ARBA00001974"/>
    </source>
</evidence>
<name>A0A4Q7YVL6_9BACT</name>
<keyword evidence="9" id="KW-1185">Reference proteome</keyword>
<accession>A0A4Q7YVL6</accession>
<evidence type="ECO:0000256" key="2">
    <source>
        <dbReference type="ARBA" id="ARBA00022630"/>
    </source>
</evidence>
<dbReference type="NCBIfam" id="TIGR00562">
    <property type="entry name" value="proto_IX_ox"/>
    <property type="match status" value="1"/>
</dbReference>
<proteinExistence type="inferred from homology"/>
<dbReference type="PANTHER" id="PTHR42923:SF3">
    <property type="entry name" value="PROTOPORPHYRINOGEN OXIDASE"/>
    <property type="match status" value="1"/>
</dbReference>
<dbReference type="OrthoDB" id="9805195at2"/>
<dbReference type="GO" id="GO:0005737">
    <property type="term" value="C:cytoplasm"/>
    <property type="evidence" value="ECO:0007669"/>
    <property type="project" value="UniProtKB-SubCell"/>
</dbReference>
<dbReference type="UniPathway" id="UPA00252"/>
<comment type="function">
    <text evidence="6">Involved in coproporphyrin-dependent heme b biosynthesis. Catalyzes the oxidation of coproporphyrinogen III to coproporphyrin III.</text>
</comment>
<dbReference type="RefSeq" id="WP_130419081.1">
    <property type="nucleotide sequence ID" value="NZ_SHKW01000001.1"/>
</dbReference>
<evidence type="ECO:0000313" key="9">
    <source>
        <dbReference type="Proteomes" id="UP000292958"/>
    </source>
</evidence>
<dbReference type="InterPro" id="IPR036188">
    <property type="entry name" value="FAD/NAD-bd_sf"/>
</dbReference>
<dbReference type="SUPFAM" id="SSF54373">
    <property type="entry name" value="FAD-linked reductases, C-terminal domain"/>
    <property type="match status" value="1"/>
</dbReference>
<dbReference type="EC" id="1.3.3.15" evidence="6"/>
<gene>
    <name evidence="8" type="ORF">BDD14_2611</name>
</gene>
<dbReference type="PANTHER" id="PTHR42923">
    <property type="entry name" value="PROTOPORPHYRINOGEN OXIDASE"/>
    <property type="match status" value="1"/>
</dbReference>
<evidence type="ECO:0000259" key="7">
    <source>
        <dbReference type="Pfam" id="PF01593"/>
    </source>
</evidence>
<dbReference type="GO" id="GO:0006783">
    <property type="term" value="P:heme biosynthetic process"/>
    <property type="evidence" value="ECO:0007669"/>
    <property type="project" value="UniProtKB-UniRule"/>
</dbReference>
<evidence type="ECO:0000313" key="8">
    <source>
        <dbReference type="EMBL" id="RZU41113.1"/>
    </source>
</evidence>
<dbReference type="EMBL" id="SHKW01000001">
    <property type="protein sequence ID" value="RZU41113.1"/>
    <property type="molecule type" value="Genomic_DNA"/>
</dbReference>
<dbReference type="AlphaFoldDB" id="A0A4Q7YVL6"/>
<dbReference type="Gene3D" id="3.90.660.20">
    <property type="entry name" value="Protoporphyrinogen oxidase, mitochondrial, domain 2"/>
    <property type="match status" value="1"/>
</dbReference>
<reference evidence="8 9" key="1">
    <citation type="submission" date="2019-02" db="EMBL/GenBank/DDBJ databases">
        <title>Genomic Encyclopedia of Archaeal and Bacterial Type Strains, Phase II (KMG-II): from individual species to whole genera.</title>
        <authorList>
            <person name="Goeker M."/>
        </authorList>
    </citation>
    <scope>NUCLEOTIDE SEQUENCE [LARGE SCALE GENOMIC DNA]</scope>
    <source>
        <strain evidence="8 9">DSM 18101</strain>
    </source>
</reference>
<comment type="caution">
    <text evidence="8">The sequence shown here is derived from an EMBL/GenBank/DDBJ whole genome shotgun (WGS) entry which is preliminary data.</text>
</comment>
<feature type="domain" description="Amine oxidase" evidence="7">
    <location>
        <begin position="18"/>
        <end position="465"/>
    </location>
</feature>
<dbReference type="SUPFAM" id="SSF51905">
    <property type="entry name" value="FAD/NAD(P)-binding domain"/>
    <property type="match status" value="1"/>
</dbReference>
<evidence type="ECO:0000256" key="5">
    <source>
        <dbReference type="ARBA" id="ARBA00023133"/>
    </source>
</evidence>
<dbReference type="Gene3D" id="1.10.3110.10">
    <property type="entry name" value="protoporphyrinogen ix oxidase, domain 3"/>
    <property type="match status" value="1"/>
</dbReference>
<dbReference type="InterPro" id="IPR002937">
    <property type="entry name" value="Amino_oxidase"/>
</dbReference>
<comment type="similarity">
    <text evidence="6">Belongs to the protoporphyrinogen/coproporphyrinogen oxidase family. Coproporphyrinogen III oxidase subfamily.</text>
</comment>
<evidence type="ECO:0000256" key="4">
    <source>
        <dbReference type="ARBA" id="ARBA00023002"/>
    </source>
</evidence>
<dbReference type="Proteomes" id="UP000292958">
    <property type="component" value="Unassembled WGS sequence"/>
</dbReference>
<dbReference type="InterPro" id="IPR004572">
    <property type="entry name" value="Protoporphyrinogen_oxidase"/>
</dbReference>
<keyword evidence="4 6" id="KW-0560">Oxidoreductase</keyword>
<comment type="subcellular location">
    <subcellularLocation>
        <location evidence="6">Cytoplasm</location>
    </subcellularLocation>
</comment>
<comment type="pathway">
    <text evidence="6">Porphyrin-containing compound metabolism; protoheme biosynthesis.</text>
</comment>